<feature type="domain" description="Alpha-L-arabinofuranosidase C-terminal" evidence="8">
    <location>
        <begin position="465"/>
        <end position="652"/>
    </location>
</feature>
<dbReference type="Gene3D" id="2.60.120.260">
    <property type="entry name" value="Galactose-binding domain-like"/>
    <property type="match status" value="1"/>
</dbReference>
<dbReference type="PANTHER" id="PTHR31776:SF0">
    <property type="entry name" value="ALPHA-L-ARABINOFURANOSIDASE 1"/>
    <property type="match status" value="1"/>
</dbReference>
<dbReference type="InterPro" id="IPR051563">
    <property type="entry name" value="Glycosyl_Hydrolase_51"/>
</dbReference>
<proteinExistence type="inferred from homology"/>
<dbReference type="Pfam" id="PF06964">
    <property type="entry name" value="Alpha-L-AF_C"/>
    <property type="match status" value="1"/>
</dbReference>
<dbReference type="GeneID" id="31766026"/>
<dbReference type="SUPFAM" id="SSF51011">
    <property type="entry name" value="Glycosyl hydrolase domain"/>
    <property type="match status" value="1"/>
</dbReference>
<dbReference type="RefSeq" id="WP_012025100.1">
    <property type="nucleotide sequence ID" value="NC_009441.1"/>
</dbReference>
<dbReference type="OrthoDB" id="9758333at2"/>
<dbReference type="InterPro" id="IPR010720">
    <property type="entry name" value="Alpha-L-AF_C"/>
</dbReference>
<feature type="chain" id="PRO_5030164384" description="non-reducing end alpha-L-arabinofuranosidase" evidence="7">
    <location>
        <begin position="24"/>
        <end position="661"/>
    </location>
</feature>
<evidence type="ECO:0000256" key="5">
    <source>
        <dbReference type="ARBA" id="ARBA00022801"/>
    </source>
</evidence>
<keyword evidence="5 9" id="KW-0378">Hydrolase</keyword>
<accession>A5FF88</accession>
<dbReference type="InterPro" id="IPR013780">
    <property type="entry name" value="Glyco_hydro_b"/>
</dbReference>
<dbReference type="AlphaFoldDB" id="A5FF88"/>
<dbReference type="eggNOG" id="COG3534">
    <property type="taxonomic scope" value="Bacteria"/>
</dbReference>
<keyword evidence="4 7" id="KW-0732">Signal</keyword>
<dbReference type="PANTHER" id="PTHR31776">
    <property type="entry name" value="ALPHA-L-ARABINOFURANOSIDASE 1"/>
    <property type="match status" value="1"/>
</dbReference>
<dbReference type="EMBL" id="CP000685">
    <property type="protein sequence ID" value="ABQ06130.1"/>
    <property type="molecule type" value="Genomic_DNA"/>
</dbReference>
<organism evidence="9 10">
    <name type="scientific">Flavobacterium johnsoniae (strain ATCC 17061 / DSM 2064 / JCM 8514 / BCRC 14874 / CCUG 350202 / NBRC 14942 / NCIMB 11054 / UW101)</name>
    <name type="common">Cytophaga johnsonae</name>
    <dbReference type="NCBI Taxonomy" id="376686"/>
    <lineage>
        <taxon>Bacteria</taxon>
        <taxon>Pseudomonadati</taxon>
        <taxon>Bacteroidota</taxon>
        <taxon>Flavobacteriia</taxon>
        <taxon>Flavobacteriales</taxon>
        <taxon>Flavobacteriaceae</taxon>
        <taxon>Flavobacterium</taxon>
    </lineage>
</organism>
<dbReference type="CAZy" id="GH51">
    <property type="family name" value="Glycoside Hydrolase Family 51"/>
</dbReference>
<comment type="catalytic activity">
    <reaction evidence="1">
        <text>Hydrolysis of terminal non-reducing alpha-L-arabinofuranoside residues in alpha-L-arabinosides.</text>
        <dbReference type="EC" id="3.2.1.55"/>
    </reaction>
</comment>
<dbReference type="Pfam" id="PF22848">
    <property type="entry name" value="ASD1_dom"/>
    <property type="match status" value="1"/>
</dbReference>
<keyword evidence="6" id="KW-0325">Glycoprotein</keyword>
<dbReference type="InterPro" id="IPR017853">
    <property type="entry name" value="GH"/>
</dbReference>
<dbReference type="InterPro" id="IPR055235">
    <property type="entry name" value="ASD1_cat"/>
</dbReference>
<evidence type="ECO:0000313" key="9">
    <source>
        <dbReference type="EMBL" id="ABQ06130.1"/>
    </source>
</evidence>
<dbReference type="Gene3D" id="3.20.20.80">
    <property type="entry name" value="Glycosidases"/>
    <property type="match status" value="1"/>
</dbReference>
<evidence type="ECO:0000256" key="7">
    <source>
        <dbReference type="SAM" id="SignalP"/>
    </source>
</evidence>
<evidence type="ECO:0000256" key="6">
    <source>
        <dbReference type="ARBA" id="ARBA00023180"/>
    </source>
</evidence>
<dbReference type="EC" id="3.2.1.55" evidence="3"/>
<dbReference type="SUPFAM" id="SSF51445">
    <property type="entry name" value="(Trans)glycosidases"/>
    <property type="match status" value="1"/>
</dbReference>
<evidence type="ECO:0000256" key="2">
    <source>
        <dbReference type="ARBA" id="ARBA00007186"/>
    </source>
</evidence>
<dbReference type="GO" id="GO:0046373">
    <property type="term" value="P:L-arabinose metabolic process"/>
    <property type="evidence" value="ECO:0007669"/>
    <property type="project" value="InterPro"/>
</dbReference>
<reference evidence="9 10" key="1">
    <citation type="journal article" date="2009" name="Appl. Environ. Microbiol.">
        <title>Novel features of the polysaccharide-digesting gliding bacterium Flavobacterium johnsoniae as revealed by genome sequence analysis.</title>
        <authorList>
            <person name="McBride M.J."/>
            <person name="Xie G."/>
            <person name="Martens E.C."/>
            <person name="Lapidus A."/>
            <person name="Henrissat B."/>
            <person name="Rhodes R.G."/>
            <person name="Goltsman E."/>
            <person name="Wang W."/>
            <person name="Xu J."/>
            <person name="Hunnicutt D.W."/>
            <person name="Staroscik A.M."/>
            <person name="Hoover T.R."/>
            <person name="Cheng Y.Q."/>
            <person name="Stein J.L."/>
        </authorList>
    </citation>
    <scope>NUCLEOTIDE SEQUENCE [LARGE SCALE GENOMIC DNA]</scope>
    <source>
        <strain evidence="10">ATCC 17061 / DSM 2064 / JCM 8514 / BCRC 14874 / CCUG 350202 / NBRC 14942 / NCIMB 11054 / UW101</strain>
    </source>
</reference>
<dbReference type="GO" id="GO:0046556">
    <property type="term" value="F:alpha-L-arabinofuranosidase activity"/>
    <property type="evidence" value="ECO:0007669"/>
    <property type="project" value="UniProtKB-EC"/>
</dbReference>
<gene>
    <name evidence="9" type="ordered locus">Fjoh_3113</name>
</gene>
<keyword evidence="10" id="KW-1185">Reference proteome</keyword>
<sequence length="661" mass="74643">MKNNFLSKSIFGCLLLSSLYTNAQKANLEVDASKTITKIQPTMFGLFFEDINFAADGGLYAEMIKNRSFEFDKPMMGWEQPNTKRSSLNKESGSALPINLSKEKNNSNFCRVEINNDKGYTLINEGFRGMGVKKDAKYNLSLKVANHNGAIKKIIFQLINKDQKIIGETSIVPKSEQWTNYTSQFTAVETEAKAKLKITFEGNGTIDLDMVSLFPEDTWKNRKNGLRKDLVQLLYDVKPGFLRFPGGCIVEGRTLSDRYQWKKSVGDVEERKTMMNRWNVEFNHKQTPDYFQSFGLGFFEYFQLSEDIGAEPLPILSCGMACQYNTGELAPMDELDPYIQDALDLIEFANSDVSTKWGKLRSDMGHPKPFNLKYIGVGNEQWGKDYIDRYKVFEKAIKAKYPKIIIVSGTGPSPKGEHFDYAMTELKKLNAELIDEHYYESPKWFRENAGRYDNYDRKGPKIFAGEYAAQSVSGANPNNRNNWECAFSEAAFMTGLERNAEVVNMTSYAPLMAHEDAWQWTPDMIWFNNLQSYGSANYYVQQLFSTNKGTDLLSITQDGKALIGQNNLYASAVKDVNSKEIIVKLVNTAATNQEVSIDLKGAKLGSKGSVISLASGNLQDENTFVEPRKISPKQSEYKVTKGSQQLTLPAYSVTVLKLKTI</sequence>
<protein>
    <recommendedName>
        <fullName evidence="3">non-reducing end alpha-L-arabinofuranosidase</fullName>
        <ecNumber evidence="3">3.2.1.55</ecNumber>
    </recommendedName>
</protein>
<name>A5FF88_FLAJ1</name>
<evidence type="ECO:0000259" key="8">
    <source>
        <dbReference type="SMART" id="SM00813"/>
    </source>
</evidence>
<dbReference type="HOGENOM" id="CLU_010060_2_1_10"/>
<dbReference type="Proteomes" id="UP000006694">
    <property type="component" value="Chromosome"/>
</dbReference>
<dbReference type="KEGG" id="fjo:Fjoh_3113"/>
<dbReference type="STRING" id="376686.Fjoh_3113"/>
<keyword evidence="9" id="KW-0326">Glycosidase</keyword>
<evidence type="ECO:0000256" key="3">
    <source>
        <dbReference type="ARBA" id="ARBA00012670"/>
    </source>
</evidence>
<feature type="signal peptide" evidence="7">
    <location>
        <begin position="1"/>
        <end position="23"/>
    </location>
</feature>
<dbReference type="Gene3D" id="2.60.40.1180">
    <property type="entry name" value="Golgi alpha-mannosidase II"/>
    <property type="match status" value="1"/>
</dbReference>
<dbReference type="SMART" id="SM00813">
    <property type="entry name" value="Alpha-L-AF_C"/>
    <property type="match status" value="1"/>
</dbReference>
<evidence type="ECO:0000256" key="4">
    <source>
        <dbReference type="ARBA" id="ARBA00022729"/>
    </source>
</evidence>
<comment type="similarity">
    <text evidence="2">Belongs to the glycosyl hydrolase 51 family.</text>
</comment>
<evidence type="ECO:0000256" key="1">
    <source>
        <dbReference type="ARBA" id="ARBA00001462"/>
    </source>
</evidence>
<evidence type="ECO:0000313" key="10">
    <source>
        <dbReference type="Proteomes" id="UP000006694"/>
    </source>
</evidence>